<dbReference type="GO" id="GO:0008999">
    <property type="term" value="F:protein-N-terminal-alanine acetyltransferase activity"/>
    <property type="evidence" value="ECO:0007669"/>
    <property type="project" value="UniProtKB-EC"/>
</dbReference>
<comment type="catalytic activity">
    <reaction evidence="5 6">
        <text>N-terminal L-alanyl-[ribosomal protein bS18] + acetyl-CoA = N-terminal N(alpha)-acetyl-L-alanyl-[ribosomal protein bS18] + CoA + H(+)</text>
        <dbReference type="Rhea" id="RHEA:43756"/>
        <dbReference type="Rhea" id="RHEA-COMP:10676"/>
        <dbReference type="Rhea" id="RHEA-COMP:10677"/>
        <dbReference type="ChEBI" id="CHEBI:15378"/>
        <dbReference type="ChEBI" id="CHEBI:57287"/>
        <dbReference type="ChEBI" id="CHEBI:57288"/>
        <dbReference type="ChEBI" id="CHEBI:64718"/>
        <dbReference type="ChEBI" id="CHEBI:83683"/>
        <dbReference type="EC" id="2.3.1.266"/>
    </reaction>
</comment>
<name>A0ABT9I2A3_9GAMM</name>
<evidence type="ECO:0000313" key="8">
    <source>
        <dbReference type="EMBL" id="MDP5137516.1"/>
    </source>
</evidence>
<dbReference type="Proteomes" id="UP001231109">
    <property type="component" value="Unassembled WGS sequence"/>
</dbReference>
<dbReference type="InterPro" id="IPR016181">
    <property type="entry name" value="Acyl_CoA_acyltransferase"/>
</dbReference>
<evidence type="ECO:0000256" key="2">
    <source>
        <dbReference type="ARBA" id="ARBA00022490"/>
    </source>
</evidence>
<sequence length="146" mass="16688">MKFETLTPADISVIYQIEQQANPYPWPRSAFDSSFSDLYLNIKLVNGDQIIGFIICKIVGDQAELFNICVNPAYQGKGYGKQLLQYLQTVLQQRIVAELWLEVRSSNKVANALYQQQGFNCVDVRRNYYKNAQGSEDALIMCLYLS</sequence>
<proteinExistence type="inferred from homology"/>
<evidence type="ECO:0000313" key="9">
    <source>
        <dbReference type="Proteomes" id="UP001231109"/>
    </source>
</evidence>
<keyword evidence="9" id="KW-1185">Reference proteome</keyword>
<dbReference type="HAMAP" id="MF_02210">
    <property type="entry name" value="RimI"/>
    <property type="match status" value="1"/>
</dbReference>
<feature type="active site" description="Proton acceptor" evidence="5">
    <location>
        <position position="102"/>
    </location>
</feature>
<reference evidence="8 9" key="1">
    <citation type="submission" date="2022-11" db="EMBL/GenBank/DDBJ databases">
        <title>Viruses from the air-sea interface of a natural surface slick.</title>
        <authorList>
            <person name="Rahlff J."/>
            <person name="Holmfeldt K."/>
        </authorList>
    </citation>
    <scope>NUCLEOTIDE SEQUENCE [LARGE SCALE GENOMIC DNA]</scope>
    <source>
        <strain evidence="8 9">SMS4</strain>
    </source>
</reference>
<feature type="active site" description="Proton donor" evidence="5">
    <location>
        <position position="114"/>
    </location>
</feature>
<keyword evidence="3 5" id="KW-0808">Transferase</keyword>
<evidence type="ECO:0000259" key="7">
    <source>
        <dbReference type="PROSITE" id="PS51186"/>
    </source>
</evidence>
<gene>
    <name evidence="5 8" type="primary">rimI</name>
    <name evidence="8" type="ORF">ORJ04_16290</name>
</gene>
<dbReference type="EMBL" id="JAPJDZ010000053">
    <property type="protein sequence ID" value="MDP5137516.1"/>
    <property type="molecule type" value="Genomic_DNA"/>
</dbReference>
<evidence type="ECO:0000256" key="6">
    <source>
        <dbReference type="RuleBase" id="RU363094"/>
    </source>
</evidence>
<comment type="subcellular location">
    <subcellularLocation>
        <location evidence="5 6">Cytoplasm</location>
    </subcellularLocation>
</comment>
<dbReference type="RefSeq" id="WP_305976847.1">
    <property type="nucleotide sequence ID" value="NZ_JAPJDZ010000053.1"/>
</dbReference>
<comment type="function">
    <text evidence="5 6">Acetylates the N-terminal alanine of ribosomal protein bS18.</text>
</comment>
<evidence type="ECO:0000256" key="1">
    <source>
        <dbReference type="ARBA" id="ARBA00005395"/>
    </source>
</evidence>
<evidence type="ECO:0000256" key="5">
    <source>
        <dbReference type="HAMAP-Rule" id="MF_02210"/>
    </source>
</evidence>
<evidence type="ECO:0000256" key="4">
    <source>
        <dbReference type="ARBA" id="ARBA00023315"/>
    </source>
</evidence>
<protein>
    <recommendedName>
        <fullName evidence="5 6">[Ribosomal protein bS18]-alanine N-acetyltransferase</fullName>
        <ecNumber evidence="5 6">2.3.1.266</ecNumber>
    </recommendedName>
</protein>
<feature type="domain" description="N-acetyltransferase" evidence="7">
    <location>
        <begin position="1"/>
        <end position="146"/>
    </location>
</feature>
<accession>A0ABT9I2A3</accession>
<dbReference type="Pfam" id="PF00583">
    <property type="entry name" value="Acetyltransf_1"/>
    <property type="match status" value="1"/>
</dbReference>
<dbReference type="CDD" id="cd04301">
    <property type="entry name" value="NAT_SF"/>
    <property type="match status" value="1"/>
</dbReference>
<comment type="similarity">
    <text evidence="1 5 6">Belongs to the acetyltransferase family. RimI subfamily.</text>
</comment>
<feature type="binding site" evidence="5">
    <location>
        <position position="107"/>
    </location>
    <ligand>
        <name>acetyl-CoA</name>
        <dbReference type="ChEBI" id="CHEBI:57288"/>
    </ligand>
</feature>
<dbReference type="InterPro" id="IPR050680">
    <property type="entry name" value="YpeA/RimI_acetyltransf"/>
</dbReference>
<comment type="caution">
    <text evidence="8">The sequence shown here is derived from an EMBL/GenBank/DDBJ whole genome shotgun (WGS) entry which is preliminary data.</text>
</comment>
<dbReference type="InterPro" id="IPR043690">
    <property type="entry name" value="RimI"/>
</dbReference>
<dbReference type="GO" id="GO:0005840">
    <property type="term" value="C:ribosome"/>
    <property type="evidence" value="ECO:0007669"/>
    <property type="project" value="UniProtKB-KW"/>
</dbReference>
<dbReference type="Gene3D" id="3.40.630.30">
    <property type="match status" value="1"/>
</dbReference>
<keyword evidence="4 5" id="KW-0012">Acyltransferase</keyword>
<dbReference type="PANTHER" id="PTHR43420">
    <property type="entry name" value="ACETYLTRANSFERASE"/>
    <property type="match status" value="1"/>
</dbReference>
<keyword evidence="8" id="KW-0687">Ribonucleoprotein</keyword>
<evidence type="ECO:0000256" key="3">
    <source>
        <dbReference type="ARBA" id="ARBA00022679"/>
    </source>
</evidence>
<organism evidence="8 9">
    <name type="scientific">Rheinheimera baltica</name>
    <dbReference type="NCBI Taxonomy" id="67576"/>
    <lineage>
        <taxon>Bacteria</taxon>
        <taxon>Pseudomonadati</taxon>
        <taxon>Pseudomonadota</taxon>
        <taxon>Gammaproteobacteria</taxon>
        <taxon>Chromatiales</taxon>
        <taxon>Chromatiaceae</taxon>
        <taxon>Rheinheimera</taxon>
    </lineage>
</organism>
<dbReference type="InterPro" id="IPR006464">
    <property type="entry name" value="AcTrfase_RimI/Ard1"/>
</dbReference>
<keyword evidence="8" id="KW-0689">Ribosomal protein</keyword>
<dbReference type="SUPFAM" id="SSF55729">
    <property type="entry name" value="Acyl-CoA N-acyltransferases (Nat)"/>
    <property type="match status" value="1"/>
</dbReference>
<dbReference type="PANTHER" id="PTHR43420:SF44">
    <property type="entry name" value="ACETYLTRANSFERASE YPEA"/>
    <property type="match status" value="1"/>
</dbReference>
<dbReference type="NCBIfam" id="TIGR01575">
    <property type="entry name" value="rimI"/>
    <property type="match status" value="1"/>
</dbReference>
<keyword evidence="2 5" id="KW-0963">Cytoplasm</keyword>
<dbReference type="EC" id="2.3.1.266" evidence="5 6"/>
<comment type="caution">
    <text evidence="5">Lacks conserved residue(s) required for the propagation of feature annotation.</text>
</comment>
<dbReference type="PROSITE" id="PS51186">
    <property type="entry name" value="GNAT"/>
    <property type="match status" value="1"/>
</dbReference>
<dbReference type="InterPro" id="IPR000182">
    <property type="entry name" value="GNAT_dom"/>
</dbReference>